<keyword evidence="3" id="KW-0521">NADP</keyword>
<evidence type="ECO:0000256" key="1">
    <source>
        <dbReference type="ARBA" id="ARBA00004871"/>
    </source>
</evidence>
<dbReference type="InterPro" id="IPR036291">
    <property type="entry name" value="NAD(P)-bd_dom_sf"/>
</dbReference>
<dbReference type="EMBL" id="NKDB02000004">
    <property type="protein sequence ID" value="RKJ94974.1"/>
    <property type="molecule type" value="Genomic_DNA"/>
</dbReference>
<feature type="domain" description="Shikimate dehydrogenase substrate binding N-terminal" evidence="8">
    <location>
        <begin position="12"/>
        <end position="95"/>
    </location>
</feature>
<protein>
    <recommendedName>
        <fullName evidence="2">shikimate dehydrogenase (NADP(+))</fullName>
        <ecNumber evidence="2">1.1.1.25</ecNumber>
    </recommendedName>
</protein>
<evidence type="ECO:0000256" key="2">
    <source>
        <dbReference type="ARBA" id="ARBA00012962"/>
    </source>
</evidence>
<dbReference type="GO" id="GO:0009073">
    <property type="term" value="P:aromatic amino acid family biosynthetic process"/>
    <property type="evidence" value="ECO:0007669"/>
    <property type="project" value="UniProtKB-KW"/>
</dbReference>
<dbReference type="Gene3D" id="3.40.50.720">
    <property type="entry name" value="NAD(P)-binding Rossmann-like Domain"/>
    <property type="match status" value="1"/>
</dbReference>
<comment type="caution">
    <text evidence="9">The sequence shown here is derived from an EMBL/GenBank/DDBJ whole genome shotgun (WGS) entry which is preliminary data.</text>
</comment>
<evidence type="ECO:0000259" key="7">
    <source>
        <dbReference type="Pfam" id="PF01488"/>
    </source>
</evidence>
<evidence type="ECO:0000256" key="4">
    <source>
        <dbReference type="ARBA" id="ARBA00023002"/>
    </source>
</evidence>
<evidence type="ECO:0000256" key="3">
    <source>
        <dbReference type="ARBA" id="ARBA00022857"/>
    </source>
</evidence>
<keyword evidence="5" id="KW-0028">Amino-acid biosynthesis</keyword>
<name>A0A420K8R4_9BURK</name>
<dbReference type="RefSeq" id="WP_094437485.1">
    <property type="nucleotide sequence ID" value="NZ_NKDB02000004.1"/>
</dbReference>
<dbReference type="Gene3D" id="3.40.50.10860">
    <property type="entry name" value="Leucine Dehydrogenase, chain A, domain 1"/>
    <property type="match status" value="1"/>
</dbReference>
<dbReference type="InterPro" id="IPR022893">
    <property type="entry name" value="Shikimate_DH_fam"/>
</dbReference>
<evidence type="ECO:0000313" key="10">
    <source>
        <dbReference type="Proteomes" id="UP000216225"/>
    </source>
</evidence>
<proteinExistence type="predicted"/>
<dbReference type="PANTHER" id="PTHR21089">
    <property type="entry name" value="SHIKIMATE DEHYDROGENASE"/>
    <property type="match status" value="1"/>
</dbReference>
<dbReference type="GO" id="GO:0019632">
    <property type="term" value="P:shikimate metabolic process"/>
    <property type="evidence" value="ECO:0007669"/>
    <property type="project" value="TreeGrafter"/>
</dbReference>
<dbReference type="Proteomes" id="UP000216225">
    <property type="component" value="Unassembled WGS sequence"/>
</dbReference>
<dbReference type="GO" id="GO:0005829">
    <property type="term" value="C:cytosol"/>
    <property type="evidence" value="ECO:0007669"/>
    <property type="project" value="TreeGrafter"/>
</dbReference>
<reference evidence="9 10" key="1">
    <citation type="submission" date="2018-09" db="EMBL/GenBank/DDBJ databases">
        <title>Genome comparison of Alicycliphilus sp. BQ1, a polyurethanolytic bacterium, with its closest phylogenetic relatives Alicycliphilus denitrificans BC and K601, unable to attack polyurethane.</title>
        <authorList>
            <person name="Loza-Tavera H."/>
            <person name="Lozano L."/>
            <person name="Cevallos M."/>
            <person name="Maya-Lucas O."/>
            <person name="Garcia-Mena J."/>
            <person name="Hernandez J."/>
        </authorList>
    </citation>
    <scope>NUCLEOTIDE SEQUENCE [LARGE SCALE GENOMIC DNA]</scope>
    <source>
        <strain evidence="9 10">BQ1</strain>
    </source>
</reference>
<dbReference type="InterPro" id="IPR013708">
    <property type="entry name" value="Shikimate_DH-bd_N"/>
</dbReference>
<comment type="catalytic activity">
    <reaction evidence="6">
        <text>shikimate + NADP(+) = 3-dehydroshikimate + NADPH + H(+)</text>
        <dbReference type="Rhea" id="RHEA:17737"/>
        <dbReference type="ChEBI" id="CHEBI:15378"/>
        <dbReference type="ChEBI" id="CHEBI:16630"/>
        <dbReference type="ChEBI" id="CHEBI:36208"/>
        <dbReference type="ChEBI" id="CHEBI:57783"/>
        <dbReference type="ChEBI" id="CHEBI:58349"/>
        <dbReference type="EC" id="1.1.1.25"/>
    </reaction>
</comment>
<dbReference type="SUPFAM" id="SSF53223">
    <property type="entry name" value="Aminoacid dehydrogenase-like, N-terminal domain"/>
    <property type="match status" value="1"/>
</dbReference>
<dbReference type="SUPFAM" id="SSF51735">
    <property type="entry name" value="NAD(P)-binding Rossmann-fold domains"/>
    <property type="match status" value="1"/>
</dbReference>
<dbReference type="Pfam" id="PF08501">
    <property type="entry name" value="Shikimate_dh_N"/>
    <property type="match status" value="1"/>
</dbReference>
<comment type="pathway">
    <text evidence="1">Metabolic intermediate biosynthesis; chorismate biosynthesis; chorismate from D-erythrose 4-phosphate and phosphoenolpyruvate: step 4/7.</text>
</comment>
<organism evidence="9 10">
    <name type="scientific">Alicycliphilus denitrificans</name>
    <dbReference type="NCBI Taxonomy" id="179636"/>
    <lineage>
        <taxon>Bacteria</taxon>
        <taxon>Pseudomonadati</taxon>
        <taxon>Pseudomonadota</taxon>
        <taxon>Betaproteobacteria</taxon>
        <taxon>Burkholderiales</taxon>
        <taxon>Comamonadaceae</taxon>
        <taxon>Alicycliphilus</taxon>
    </lineage>
</organism>
<dbReference type="Pfam" id="PF01488">
    <property type="entry name" value="Shikimate_DH"/>
    <property type="match status" value="1"/>
</dbReference>
<feature type="domain" description="Quinate/shikimate 5-dehydrogenase/glutamyl-tRNA reductase" evidence="7">
    <location>
        <begin position="123"/>
        <end position="198"/>
    </location>
</feature>
<dbReference type="InterPro" id="IPR046346">
    <property type="entry name" value="Aminoacid_DH-like_N_sf"/>
</dbReference>
<dbReference type="PANTHER" id="PTHR21089:SF1">
    <property type="entry name" value="BIFUNCTIONAL 3-DEHYDROQUINATE DEHYDRATASE_SHIKIMATE DEHYDROGENASE, CHLOROPLASTIC"/>
    <property type="match status" value="1"/>
</dbReference>
<gene>
    <name evidence="9" type="ORF">CE154_017740</name>
</gene>
<dbReference type="InterPro" id="IPR006151">
    <property type="entry name" value="Shikm_DH/Glu-tRNA_Rdtase"/>
</dbReference>
<dbReference type="GO" id="GO:0050661">
    <property type="term" value="F:NADP binding"/>
    <property type="evidence" value="ECO:0007669"/>
    <property type="project" value="TreeGrafter"/>
</dbReference>
<evidence type="ECO:0000256" key="6">
    <source>
        <dbReference type="ARBA" id="ARBA00049442"/>
    </source>
</evidence>
<dbReference type="GO" id="GO:0004764">
    <property type="term" value="F:shikimate 3-dehydrogenase (NADP+) activity"/>
    <property type="evidence" value="ECO:0007669"/>
    <property type="project" value="UniProtKB-EC"/>
</dbReference>
<evidence type="ECO:0000259" key="8">
    <source>
        <dbReference type="Pfam" id="PF08501"/>
    </source>
</evidence>
<sequence length="277" mass="28046">MEIDGNTRLVGIVADPIAHVRTPQLFNAAMAGQGLNAVCVPLHVGAPQLPALLAGLAGCQNLAGLVVTIPHKEAVVAHCGELTPAARLVGAANVLRWDGARGHWVGGNLDGDGFVAGLKERGHGLAGKRVLLLGAGGAGKAIAYAVGREHPAELVLHNRSMARAEEALARIAPALPGVAVRTGAADAAGFDVVINATALGLRDGDPAPLPVDSLRPGMLVCEAVMRDTALLAAARACGALAHAGQHMLDGQLAAIARFFGLALQERLAGGAPMVEKA</sequence>
<dbReference type="EC" id="1.1.1.25" evidence="2"/>
<accession>A0A420K8R4</accession>
<dbReference type="UniPathway" id="UPA00053">
    <property type="reaction ID" value="UER00087"/>
</dbReference>
<dbReference type="GO" id="GO:0009423">
    <property type="term" value="P:chorismate biosynthetic process"/>
    <property type="evidence" value="ECO:0007669"/>
    <property type="project" value="UniProtKB-UniPathway"/>
</dbReference>
<evidence type="ECO:0000256" key="5">
    <source>
        <dbReference type="ARBA" id="ARBA00023141"/>
    </source>
</evidence>
<keyword evidence="5" id="KW-0057">Aromatic amino acid biosynthesis</keyword>
<dbReference type="AlphaFoldDB" id="A0A420K8R4"/>
<evidence type="ECO:0000313" key="9">
    <source>
        <dbReference type="EMBL" id="RKJ94974.1"/>
    </source>
</evidence>
<keyword evidence="4" id="KW-0560">Oxidoreductase</keyword>